<evidence type="ECO:0000256" key="1">
    <source>
        <dbReference type="ARBA" id="ARBA00022723"/>
    </source>
</evidence>
<feature type="binding site" evidence="5">
    <location>
        <position position="200"/>
    </location>
    <ligand>
        <name>Zn(2+)</name>
        <dbReference type="ChEBI" id="CHEBI:29105"/>
        <note>catalytic</note>
    </ligand>
</feature>
<dbReference type="NCBIfam" id="TIGR01430">
    <property type="entry name" value="aden_deam"/>
    <property type="match status" value="1"/>
</dbReference>
<dbReference type="SUPFAM" id="SSF51556">
    <property type="entry name" value="Metallo-dependent hydrolases"/>
    <property type="match status" value="1"/>
</dbReference>
<dbReference type="InterPro" id="IPR001365">
    <property type="entry name" value="A_deaminase_dom"/>
</dbReference>
<dbReference type="Gene3D" id="3.20.20.140">
    <property type="entry name" value="Metal-dependent hydrolases"/>
    <property type="match status" value="1"/>
</dbReference>
<feature type="binding site" evidence="5">
    <location>
        <position position="282"/>
    </location>
    <ligand>
        <name>substrate</name>
    </ligand>
</feature>
<keyword evidence="2 5" id="KW-0378">Hydrolase</keyword>
<dbReference type="InterPro" id="IPR032466">
    <property type="entry name" value="Metal_Hydrolase"/>
</dbReference>
<dbReference type="HAMAP" id="MF_01962">
    <property type="entry name" value="Adenine_deaminase"/>
    <property type="match status" value="1"/>
</dbReference>
<feature type="binding site" evidence="5">
    <location>
        <position position="19"/>
    </location>
    <ligand>
        <name>Zn(2+)</name>
        <dbReference type="ChEBI" id="CHEBI:29105"/>
        <note>catalytic</note>
    </ligand>
</feature>
<evidence type="ECO:0000313" key="7">
    <source>
        <dbReference type="EMBL" id="MFC0407143.1"/>
    </source>
</evidence>
<evidence type="ECO:0000259" key="6">
    <source>
        <dbReference type="Pfam" id="PF00962"/>
    </source>
</evidence>
<dbReference type="InterPro" id="IPR006330">
    <property type="entry name" value="Ado/ade_deaminase"/>
</dbReference>
<feature type="domain" description="Adenosine deaminase" evidence="6">
    <location>
        <begin position="14"/>
        <end position="334"/>
    </location>
</feature>
<dbReference type="EMBL" id="JBHLUN010000002">
    <property type="protein sequence ID" value="MFC0407143.1"/>
    <property type="molecule type" value="Genomic_DNA"/>
</dbReference>
<dbReference type="NCBIfam" id="NF006850">
    <property type="entry name" value="PRK09358.1-6"/>
    <property type="match status" value="1"/>
</dbReference>
<comment type="caution">
    <text evidence="7">The sequence shown here is derived from an EMBL/GenBank/DDBJ whole genome shotgun (WGS) entry which is preliminary data.</text>
</comment>
<comment type="function">
    <text evidence="5">Catalyzes the hydrolytic deamination of adenine to hypoxanthine. Plays an important role in the purine salvage pathway and in nitrogen catabolism.</text>
</comment>
<evidence type="ECO:0000256" key="2">
    <source>
        <dbReference type="ARBA" id="ARBA00022801"/>
    </source>
</evidence>
<comment type="similarity">
    <text evidence="5">Belongs to the metallo-dependent hydrolases superfamily. Adenosine and AMP deaminases family. Adenine deaminase type 2 subfamily.</text>
</comment>
<dbReference type="PANTHER" id="PTHR43114">
    <property type="entry name" value="ADENINE DEAMINASE"/>
    <property type="match status" value="1"/>
</dbReference>
<evidence type="ECO:0000313" key="8">
    <source>
        <dbReference type="Proteomes" id="UP001589865"/>
    </source>
</evidence>
<gene>
    <name evidence="7" type="ORF">ACFFGY_02715</name>
</gene>
<sequence length="346" mass="38439">MFDAPISPFIAALPKAELHMHLEGSLEPETIMRLAGRNNVRIPYASAEALRAAYSFTDLQSFLDLFYLGLTVLQTGEDFYEMTRAYLDRAAQDRVRHAEVFISPQGHLRRGIAMGTVIDNILRAFDDAKCAHGMTGGLIVGIQRQFDEEDALSMLDGLRPWRDRIIGLGTGGPEMGNRPAKFRRAYAKARHDLGWRTTIHAGEEGGADFVCEALDALQVDRIDHGVRCEADPDLMRRMAETGIPLTVCPCSNIMLRVFPDMQAHNIRRLHEAGLCITVNSDDPSYFGGYVNENYAAIQQALNFSDAELWQLARNSFTSAFMAGADRDRHLEELDRHKPGGATSPAA</sequence>
<dbReference type="InterPro" id="IPR028892">
    <property type="entry name" value="ADE"/>
</dbReference>
<evidence type="ECO:0000256" key="5">
    <source>
        <dbReference type="HAMAP-Rule" id="MF_01962"/>
    </source>
</evidence>
<protein>
    <recommendedName>
        <fullName evidence="5">Adenine deaminase</fullName>
        <shortName evidence="5">ADE</shortName>
        <ecNumber evidence="5">3.5.4.2</ecNumber>
    </recommendedName>
    <alternativeName>
        <fullName evidence="5">Adenine aminohydrolase</fullName>
        <shortName evidence="5">AAH</shortName>
    </alternativeName>
</protein>
<evidence type="ECO:0000256" key="3">
    <source>
        <dbReference type="ARBA" id="ARBA00022833"/>
    </source>
</evidence>
<feature type="site" description="Important for catalytic activity" evidence="5">
    <location>
        <position position="224"/>
    </location>
</feature>
<dbReference type="Proteomes" id="UP001589865">
    <property type="component" value="Unassembled WGS sequence"/>
</dbReference>
<evidence type="ECO:0000256" key="4">
    <source>
        <dbReference type="ARBA" id="ARBA00023080"/>
    </source>
</evidence>
<feature type="binding site" evidence="5">
    <location>
        <position position="281"/>
    </location>
    <ligand>
        <name>Zn(2+)</name>
        <dbReference type="ChEBI" id="CHEBI:29105"/>
        <note>catalytic</note>
    </ligand>
</feature>
<dbReference type="Pfam" id="PF00962">
    <property type="entry name" value="A_deaminase"/>
    <property type="match status" value="1"/>
</dbReference>
<keyword evidence="3 5" id="KW-0862">Zinc</keyword>
<dbReference type="CDD" id="cd01320">
    <property type="entry name" value="ADA"/>
    <property type="match status" value="1"/>
</dbReference>
<accession>A0ABV6JRE7</accession>
<keyword evidence="4 5" id="KW-0546">Nucleotide metabolism</keyword>
<comment type="cofactor">
    <cofactor evidence="5">
        <name>Zn(2+)</name>
        <dbReference type="ChEBI" id="CHEBI:29105"/>
    </cofactor>
    <text evidence="5">Binds 1 zinc ion per subunit.</text>
</comment>
<dbReference type="RefSeq" id="WP_377042834.1">
    <property type="nucleotide sequence ID" value="NZ_JBHLUN010000002.1"/>
</dbReference>
<feature type="binding site" evidence="5">
    <location>
        <position position="21"/>
    </location>
    <ligand>
        <name>Zn(2+)</name>
        <dbReference type="ChEBI" id="CHEBI:29105"/>
        <note>catalytic</note>
    </ligand>
</feature>
<keyword evidence="1 5" id="KW-0479">Metal-binding</keyword>
<dbReference type="GO" id="GO:0016787">
    <property type="term" value="F:hydrolase activity"/>
    <property type="evidence" value="ECO:0007669"/>
    <property type="project" value="UniProtKB-KW"/>
</dbReference>
<name>A0ABV6JRE7_9PROT</name>
<comment type="catalytic activity">
    <reaction evidence="5">
        <text>adenine + H2O + H(+) = hypoxanthine + NH4(+)</text>
        <dbReference type="Rhea" id="RHEA:23688"/>
        <dbReference type="ChEBI" id="CHEBI:15377"/>
        <dbReference type="ChEBI" id="CHEBI:15378"/>
        <dbReference type="ChEBI" id="CHEBI:16708"/>
        <dbReference type="ChEBI" id="CHEBI:17368"/>
        <dbReference type="ChEBI" id="CHEBI:28938"/>
        <dbReference type="EC" id="3.5.4.2"/>
    </reaction>
</comment>
<organism evidence="7 8">
    <name type="scientific">Roseomonas elaeocarpi</name>
    <dbReference type="NCBI Taxonomy" id="907779"/>
    <lineage>
        <taxon>Bacteria</taxon>
        <taxon>Pseudomonadati</taxon>
        <taxon>Pseudomonadota</taxon>
        <taxon>Alphaproteobacteria</taxon>
        <taxon>Acetobacterales</taxon>
        <taxon>Roseomonadaceae</taxon>
        <taxon>Roseomonas</taxon>
    </lineage>
</organism>
<reference evidence="7 8" key="1">
    <citation type="submission" date="2024-09" db="EMBL/GenBank/DDBJ databases">
        <authorList>
            <person name="Sun Q."/>
            <person name="Mori K."/>
        </authorList>
    </citation>
    <scope>NUCLEOTIDE SEQUENCE [LARGE SCALE GENOMIC DNA]</scope>
    <source>
        <strain evidence="7 8">TBRC 5777</strain>
    </source>
</reference>
<keyword evidence="8" id="KW-1185">Reference proteome</keyword>
<proteinExistence type="inferred from homology"/>
<feature type="active site" description="Proton donor" evidence="5">
    <location>
        <position position="203"/>
    </location>
</feature>
<dbReference type="PANTHER" id="PTHR43114:SF6">
    <property type="entry name" value="ADENINE DEAMINASE"/>
    <property type="match status" value="1"/>
</dbReference>
<dbReference type="EC" id="3.5.4.2" evidence="5"/>